<keyword evidence="3 6" id="KW-0812">Transmembrane</keyword>
<feature type="transmembrane region" description="Helical" evidence="6">
    <location>
        <begin position="57"/>
        <end position="77"/>
    </location>
</feature>
<evidence type="ECO:0000256" key="6">
    <source>
        <dbReference type="SAM" id="Phobius"/>
    </source>
</evidence>
<evidence type="ECO:0000313" key="8">
    <source>
        <dbReference type="EMBL" id="OIR08858.1"/>
    </source>
</evidence>
<protein>
    <submittedName>
        <fullName evidence="8">GtrA-like protein</fullName>
    </submittedName>
</protein>
<dbReference type="PANTHER" id="PTHR38459:SF1">
    <property type="entry name" value="PROPHAGE BACTOPRENOL-LINKED GLUCOSE TRANSLOCASE HOMOLOG"/>
    <property type="match status" value="1"/>
</dbReference>
<proteinExistence type="inferred from homology"/>
<keyword evidence="5 6" id="KW-0472">Membrane</keyword>
<accession>A0A1J5SK69</accession>
<dbReference type="PANTHER" id="PTHR38459">
    <property type="entry name" value="PROPHAGE BACTOPRENOL-LINKED GLUCOSE TRANSLOCASE HOMOLOG"/>
    <property type="match status" value="1"/>
</dbReference>
<feature type="domain" description="GtrA/DPMS transmembrane" evidence="7">
    <location>
        <begin position="25"/>
        <end position="149"/>
    </location>
</feature>
<dbReference type="InterPro" id="IPR051401">
    <property type="entry name" value="GtrA_CellWall_Glycosyl"/>
</dbReference>
<evidence type="ECO:0000256" key="2">
    <source>
        <dbReference type="ARBA" id="ARBA00009399"/>
    </source>
</evidence>
<evidence type="ECO:0000256" key="4">
    <source>
        <dbReference type="ARBA" id="ARBA00022989"/>
    </source>
</evidence>
<comment type="caution">
    <text evidence="8">The sequence shown here is derived from an EMBL/GenBank/DDBJ whole genome shotgun (WGS) entry which is preliminary data.</text>
</comment>
<comment type="similarity">
    <text evidence="2">Belongs to the GtrA family.</text>
</comment>
<evidence type="ECO:0000256" key="1">
    <source>
        <dbReference type="ARBA" id="ARBA00004141"/>
    </source>
</evidence>
<feature type="transmembrane region" description="Helical" evidence="6">
    <location>
        <begin position="23"/>
        <end position="45"/>
    </location>
</feature>
<evidence type="ECO:0000256" key="3">
    <source>
        <dbReference type="ARBA" id="ARBA00022692"/>
    </source>
</evidence>
<dbReference type="Pfam" id="PF04138">
    <property type="entry name" value="GtrA_DPMS_TM"/>
    <property type="match status" value="1"/>
</dbReference>
<reference evidence="8" key="1">
    <citation type="submission" date="2016-10" db="EMBL/GenBank/DDBJ databases">
        <title>Sequence of Gallionella enrichment culture.</title>
        <authorList>
            <person name="Poehlein A."/>
            <person name="Muehling M."/>
            <person name="Daniel R."/>
        </authorList>
    </citation>
    <scope>NUCLEOTIDE SEQUENCE</scope>
</reference>
<dbReference type="InterPro" id="IPR007267">
    <property type="entry name" value="GtrA_DPMS_TM"/>
</dbReference>
<keyword evidence="4 6" id="KW-1133">Transmembrane helix</keyword>
<sequence length="166" mass="19061">MSTLLNLHLSLASLFRRVFSKRFLKFGTVGASGTVVNLGVLYLGQEHLFSGVQPTQLKLNLSLALAIFLATVNNFFWNRLWTWADRTQHHHKSWIAQFWQYTLACWLSIALQIVFTNLLAPHFFYQIANLIAIGLTSVLNFVLNDIWTFGRLKFVRPAEPPSNERP</sequence>
<feature type="transmembrane region" description="Helical" evidence="6">
    <location>
        <begin position="123"/>
        <end position="143"/>
    </location>
</feature>
<comment type="subcellular location">
    <subcellularLocation>
        <location evidence="1">Membrane</location>
        <topology evidence="1">Multi-pass membrane protein</topology>
    </subcellularLocation>
</comment>
<dbReference type="GO" id="GO:0000271">
    <property type="term" value="P:polysaccharide biosynthetic process"/>
    <property type="evidence" value="ECO:0007669"/>
    <property type="project" value="InterPro"/>
</dbReference>
<evidence type="ECO:0000256" key="5">
    <source>
        <dbReference type="ARBA" id="ARBA00023136"/>
    </source>
</evidence>
<dbReference type="GO" id="GO:0005886">
    <property type="term" value="C:plasma membrane"/>
    <property type="evidence" value="ECO:0007669"/>
    <property type="project" value="TreeGrafter"/>
</dbReference>
<dbReference type="AlphaFoldDB" id="A0A1J5SK69"/>
<gene>
    <name evidence="8" type="ORF">GALL_88520</name>
</gene>
<organism evidence="8">
    <name type="scientific">mine drainage metagenome</name>
    <dbReference type="NCBI Taxonomy" id="410659"/>
    <lineage>
        <taxon>unclassified sequences</taxon>
        <taxon>metagenomes</taxon>
        <taxon>ecological metagenomes</taxon>
    </lineage>
</organism>
<feature type="transmembrane region" description="Helical" evidence="6">
    <location>
        <begin position="98"/>
        <end position="117"/>
    </location>
</feature>
<dbReference type="EMBL" id="MLJW01000029">
    <property type="protein sequence ID" value="OIR08858.1"/>
    <property type="molecule type" value="Genomic_DNA"/>
</dbReference>
<evidence type="ECO:0000259" key="7">
    <source>
        <dbReference type="Pfam" id="PF04138"/>
    </source>
</evidence>
<name>A0A1J5SK69_9ZZZZ</name>